<gene>
    <name evidence="20" type="primary">Bdkrb2</name>
    <name evidence="20" type="ORF">AOXY_G36688</name>
</gene>
<evidence type="ECO:0000256" key="10">
    <source>
        <dbReference type="ARBA" id="ARBA00023157"/>
    </source>
</evidence>
<evidence type="ECO:0000256" key="4">
    <source>
        <dbReference type="ARBA" id="ARBA00022553"/>
    </source>
</evidence>
<keyword evidence="3" id="KW-1003">Cell membrane</keyword>
<evidence type="ECO:0000256" key="9">
    <source>
        <dbReference type="ARBA" id="ARBA00023139"/>
    </source>
</evidence>
<keyword evidence="5 17" id="KW-0812">Transmembrane</keyword>
<reference evidence="20" key="1">
    <citation type="submission" date="2022-02" db="EMBL/GenBank/DDBJ databases">
        <title>Atlantic sturgeon de novo genome assembly.</title>
        <authorList>
            <person name="Stock M."/>
            <person name="Klopp C."/>
            <person name="Guiguen Y."/>
            <person name="Cabau C."/>
            <person name="Parinello H."/>
            <person name="Santidrian Yebra-Pimentel E."/>
            <person name="Kuhl H."/>
            <person name="Dirks R.P."/>
            <person name="Guessner J."/>
            <person name="Wuertz S."/>
            <person name="Du K."/>
            <person name="Schartl M."/>
        </authorList>
    </citation>
    <scope>NUCLEOTIDE SEQUENCE</scope>
    <source>
        <strain evidence="20">STURGEONOMICS-FGT-2020</strain>
        <tissue evidence="20">Whole blood</tissue>
    </source>
</reference>
<evidence type="ECO:0000256" key="17">
    <source>
        <dbReference type="RuleBase" id="RU000688"/>
    </source>
</evidence>
<evidence type="ECO:0000256" key="12">
    <source>
        <dbReference type="ARBA" id="ARBA00023180"/>
    </source>
</evidence>
<keyword evidence="7 17" id="KW-0297">G-protein coupled receptor</keyword>
<dbReference type="InterPro" id="IPR000276">
    <property type="entry name" value="GPCR_Rhodpsn"/>
</dbReference>
<sequence length="354" mass="39743">MGSNTTEYPALIPSPENSTEAWSNFNNSSQCPTNNAWGWLKTMQPAYMTIICVLGIIGNAFVLCVFCLHKKRCTVAEIYLGNLAAADLVMMCLLPFWVVTIANGSNWMFGGLLCRIVNIGIILNMYCSIYFLVLVSIDRYLALVKTMSDGRMRSVFCAKMSCLGIWAFGFLMSIPTIVFRTVGDFPEYNATFCYLDYPHGSEKKWEISNNLLLIIIGFLIPFLMISYCTYEITKALRSNTMERFSQGKTEKKATHLILAVLLVFFFCWVPFHVVTLLDILKEAGILNGCALEVGNQITTYLAYSNSCVNPILYVIVGKSFRKKAGQLFKQLFGKGDARGDSNRSKFSFTLRSSL</sequence>
<feature type="transmembrane region" description="Helical" evidence="18">
    <location>
        <begin position="107"/>
        <end position="135"/>
    </location>
</feature>
<evidence type="ECO:0000256" key="3">
    <source>
        <dbReference type="ARBA" id="ARBA00022475"/>
    </source>
</evidence>
<keyword evidence="4" id="KW-0597">Phosphoprotein</keyword>
<dbReference type="Pfam" id="PF00001">
    <property type="entry name" value="7tm_1"/>
    <property type="match status" value="1"/>
</dbReference>
<comment type="similarity">
    <text evidence="17">Belongs to the G-protein coupled receptor 1 family.</text>
</comment>
<keyword evidence="13 17" id="KW-0807">Transducer</keyword>
<dbReference type="PRINTS" id="PR00237">
    <property type="entry name" value="GPCRRHODOPSN"/>
</dbReference>
<dbReference type="PANTHER" id="PTHR10489:SF957">
    <property type="entry name" value="B2 BRADYKININ RECEPTOR"/>
    <property type="match status" value="1"/>
</dbReference>
<dbReference type="PROSITE" id="PS00237">
    <property type="entry name" value="G_PROTEIN_RECEP_F1_1"/>
    <property type="match status" value="1"/>
</dbReference>
<feature type="transmembrane region" description="Helical" evidence="18">
    <location>
        <begin position="46"/>
        <end position="68"/>
    </location>
</feature>
<evidence type="ECO:0000256" key="7">
    <source>
        <dbReference type="ARBA" id="ARBA00023040"/>
    </source>
</evidence>
<proteinExistence type="inferred from homology"/>
<feature type="transmembrane region" description="Helical" evidence="18">
    <location>
        <begin position="80"/>
        <end position="101"/>
    </location>
</feature>
<feature type="transmembrane region" description="Helical" evidence="18">
    <location>
        <begin position="156"/>
        <end position="179"/>
    </location>
</feature>
<dbReference type="GO" id="GO:0019722">
    <property type="term" value="P:calcium-mediated signaling"/>
    <property type="evidence" value="ECO:0007669"/>
    <property type="project" value="TreeGrafter"/>
</dbReference>
<name>A0AAD8CE74_ACIOX</name>
<dbReference type="PRINTS" id="PR00994">
    <property type="entry name" value="BRADYKINNB2R"/>
</dbReference>
<evidence type="ECO:0000256" key="5">
    <source>
        <dbReference type="ARBA" id="ARBA00022692"/>
    </source>
</evidence>
<dbReference type="GO" id="GO:0016493">
    <property type="term" value="F:C-C chemokine receptor activity"/>
    <property type="evidence" value="ECO:0007669"/>
    <property type="project" value="TreeGrafter"/>
</dbReference>
<evidence type="ECO:0000256" key="1">
    <source>
        <dbReference type="ARBA" id="ARBA00004651"/>
    </source>
</evidence>
<dbReference type="InterPro" id="IPR001504">
    <property type="entry name" value="Brdyknn_2_rcpt"/>
</dbReference>
<comment type="function">
    <text evidence="15">Receptor for bradykinin. It is associated with G proteins that activate a phosphatidylinositol-calcium second messenger system.</text>
</comment>
<dbReference type="PANTHER" id="PTHR10489">
    <property type="entry name" value="CELL ADHESION MOLECULE"/>
    <property type="match status" value="1"/>
</dbReference>
<keyword evidence="6 18" id="KW-1133">Transmembrane helix</keyword>
<dbReference type="InterPro" id="IPR000496">
    <property type="entry name" value="Brdyknn_rcpt"/>
</dbReference>
<comment type="subunit">
    <text evidence="16">Forms a complex with PECAM1 and GNAQ. Interacts with PECAM1.</text>
</comment>
<evidence type="ECO:0000256" key="8">
    <source>
        <dbReference type="ARBA" id="ARBA00023136"/>
    </source>
</evidence>
<keyword evidence="14" id="KW-0449">Lipoprotein</keyword>
<feature type="transmembrane region" description="Helical" evidence="18">
    <location>
        <begin position="211"/>
        <end position="232"/>
    </location>
</feature>
<organism evidence="20 21">
    <name type="scientific">Acipenser oxyrinchus oxyrinchus</name>
    <dbReference type="NCBI Taxonomy" id="40147"/>
    <lineage>
        <taxon>Eukaryota</taxon>
        <taxon>Metazoa</taxon>
        <taxon>Chordata</taxon>
        <taxon>Craniata</taxon>
        <taxon>Vertebrata</taxon>
        <taxon>Euteleostomi</taxon>
        <taxon>Actinopterygii</taxon>
        <taxon>Chondrostei</taxon>
        <taxon>Acipenseriformes</taxon>
        <taxon>Acipenseridae</taxon>
        <taxon>Acipenser</taxon>
    </lineage>
</organism>
<dbReference type="InterPro" id="IPR017452">
    <property type="entry name" value="GPCR_Rhodpsn_7TM"/>
</dbReference>
<dbReference type="Proteomes" id="UP001230051">
    <property type="component" value="Unassembled WGS sequence"/>
</dbReference>
<dbReference type="GO" id="GO:0042310">
    <property type="term" value="P:vasoconstriction"/>
    <property type="evidence" value="ECO:0007669"/>
    <property type="project" value="InterPro"/>
</dbReference>
<comment type="subcellular location">
    <subcellularLocation>
        <location evidence="1">Cell membrane</location>
        <topology evidence="1">Multi-pass membrane protein</topology>
    </subcellularLocation>
</comment>
<evidence type="ECO:0000313" key="20">
    <source>
        <dbReference type="EMBL" id="KAK1143563.1"/>
    </source>
</evidence>
<dbReference type="GO" id="GO:0060326">
    <property type="term" value="P:cell chemotaxis"/>
    <property type="evidence" value="ECO:0007669"/>
    <property type="project" value="TreeGrafter"/>
</dbReference>
<dbReference type="GO" id="GO:0009897">
    <property type="term" value="C:external side of plasma membrane"/>
    <property type="evidence" value="ECO:0007669"/>
    <property type="project" value="TreeGrafter"/>
</dbReference>
<protein>
    <recommendedName>
        <fullName evidence="2">B2 bradykinin receptor</fullName>
    </recommendedName>
</protein>
<keyword evidence="9" id="KW-0564">Palmitate</keyword>
<evidence type="ECO:0000256" key="2">
    <source>
        <dbReference type="ARBA" id="ARBA00013512"/>
    </source>
</evidence>
<dbReference type="GO" id="GO:0007204">
    <property type="term" value="P:positive regulation of cytosolic calcium ion concentration"/>
    <property type="evidence" value="ECO:0007669"/>
    <property type="project" value="TreeGrafter"/>
</dbReference>
<dbReference type="InterPro" id="IPR050119">
    <property type="entry name" value="CCR1-9-like"/>
</dbReference>
<feature type="transmembrane region" description="Helical" evidence="18">
    <location>
        <begin position="253"/>
        <end position="277"/>
    </location>
</feature>
<dbReference type="GO" id="GO:0006939">
    <property type="term" value="P:smooth muscle contraction"/>
    <property type="evidence" value="ECO:0007669"/>
    <property type="project" value="InterPro"/>
</dbReference>
<evidence type="ECO:0000256" key="14">
    <source>
        <dbReference type="ARBA" id="ARBA00023288"/>
    </source>
</evidence>
<comment type="caution">
    <text evidence="20">The sequence shown here is derived from an EMBL/GenBank/DDBJ whole genome shotgun (WGS) entry which is preliminary data.</text>
</comment>
<evidence type="ECO:0000256" key="6">
    <source>
        <dbReference type="ARBA" id="ARBA00022989"/>
    </source>
</evidence>
<keyword evidence="21" id="KW-1185">Reference proteome</keyword>
<dbReference type="GO" id="GO:0019957">
    <property type="term" value="F:C-C chemokine binding"/>
    <property type="evidence" value="ECO:0007669"/>
    <property type="project" value="TreeGrafter"/>
</dbReference>
<keyword evidence="10" id="KW-1015">Disulfide bond</keyword>
<dbReference type="AlphaFoldDB" id="A0AAD8CE74"/>
<evidence type="ECO:0000256" key="15">
    <source>
        <dbReference type="ARBA" id="ARBA00025423"/>
    </source>
</evidence>
<dbReference type="PRINTS" id="PR00425">
    <property type="entry name" value="BRADYKININR"/>
</dbReference>
<dbReference type="PROSITE" id="PS50262">
    <property type="entry name" value="G_PROTEIN_RECEP_F1_2"/>
    <property type="match status" value="1"/>
</dbReference>
<evidence type="ECO:0000256" key="18">
    <source>
        <dbReference type="SAM" id="Phobius"/>
    </source>
</evidence>
<evidence type="ECO:0000256" key="13">
    <source>
        <dbReference type="ARBA" id="ARBA00023224"/>
    </source>
</evidence>
<keyword evidence="12" id="KW-0325">Glycoprotein</keyword>
<evidence type="ECO:0000313" key="21">
    <source>
        <dbReference type="Proteomes" id="UP001230051"/>
    </source>
</evidence>
<dbReference type="GO" id="GO:0004947">
    <property type="term" value="F:bradykinin receptor activity"/>
    <property type="evidence" value="ECO:0007669"/>
    <property type="project" value="InterPro"/>
</dbReference>
<dbReference type="SUPFAM" id="SSF81321">
    <property type="entry name" value="Family A G protein-coupled receptor-like"/>
    <property type="match status" value="1"/>
</dbReference>
<feature type="domain" description="G-protein coupled receptors family 1 profile" evidence="19">
    <location>
        <begin position="58"/>
        <end position="313"/>
    </location>
</feature>
<accession>A0AAD8CE74</accession>
<evidence type="ECO:0000256" key="16">
    <source>
        <dbReference type="ARBA" id="ARBA00025954"/>
    </source>
</evidence>
<dbReference type="EMBL" id="JAGXEW010000221">
    <property type="protein sequence ID" value="KAK1143563.1"/>
    <property type="molecule type" value="Genomic_DNA"/>
</dbReference>
<dbReference type="Gene3D" id="1.20.1070.10">
    <property type="entry name" value="Rhodopsin 7-helix transmembrane proteins"/>
    <property type="match status" value="1"/>
</dbReference>
<keyword evidence="8 18" id="KW-0472">Membrane</keyword>
<evidence type="ECO:0000259" key="19">
    <source>
        <dbReference type="PROSITE" id="PS50262"/>
    </source>
</evidence>
<dbReference type="FunFam" id="1.20.1070.10:FF:000201">
    <property type="entry name" value="Bradykinin receptor B2"/>
    <property type="match status" value="1"/>
</dbReference>
<keyword evidence="11 17" id="KW-0675">Receptor</keyword>
<evidence type="ECO:0000256" key="11">
    <source>
        <dbReference type="ARBA" id="ARBA00023170"/>
    </source>
</evidence>
<dbReference type="GO" id="GO:0006955">
    <property type="term" value="P:immune response"/>
    <property type="evidence" value="ECO:0007669"/>
    <property type="project" value="TreeGrafter"/>
</dbReference>